<gene>
    <name evidence="1" type="ORF">CDAR_377881</name>
</gene>
<protein>
    <submittedName>
        <fullName evidence="1">Uncharacterized protein</fullName>
    </submittedName>
</protein>
<dbReference type="AlphaFoldDB" id="A0AAV4NDP4"/>
<dbReference type="EMBL" id="BPLQ01001550">
    <property type="protein sequence ID" value="GIX82801.1"/>
    <property type="molecule type" value="Genomic_DNA"/>
</dbReference>
<keyword evidence="2" id="KW-1185">Reference proteome</keyword>
<organism evidence="1 2">
    <name type="scientific">Caerostris darwini</name>
    <dbReference type="NCBI Taxonomy" id="1538125"/>
    <lineage>
        <taxon>Eukaryota</taxon>
        <taxon>Metazoa</taxon>
        <taxon>Ecdysozoa</taxon>
        <taxon>Arthropoda</taxon>
        <taxon>Chelicerata</taxon>
        <taxon>Arachnida</taxon>
        <taxon>Araneae</taxon>
        <taxon>Araneomorphae</taxon>
        <taxon>Entelegynae</taxon>
        <taxon>Araneoidea</taxon>
        <taxon>Araneidae</taxon>
        <taxon>Caerostris</taxon>
    </lineage>
</organism>
<evidence type="ECO:0000313" key="1">
    <source>
        <dbReference type="EMBL" id="GIX82801.1"/>
    </source>
</evidence>
<evidence type="ECO:0000313" key="2">
    <source>
        <dbReference type="Proteomes" id="UP001054837"/>
    </source>
</evidence>
<comment type="caution">
    <text evidence="1">The sequence shown here is derived from an EMBL/GenBank/DDBJ whole genome shotgun (WGS) entry which is preliminary data.</text>
</comment>
<name>A0AAV4NDP4_9ARAC</name>
<accession>A0AAV4NDP4</accession>
<dbReference type="Proteomes" id="UP001054837">
    <property type="component" value="Unassembled WGS sequence"/>
</dbReference>
<proteinExistence type="predicted"/>
<sequence length="77" mass="8662">MLLTDVDEVQLVIPSQESRSILKLHHNSPTTSHGKGEIINVLKSWNFLRLAQASLHLGPSFSWACLSHNIKPKLKIH</sequence>
<reference evidence="1 2" key="1">
    <citation type="submission" date="2021-06" db="EMBL/GenBank/DDBJ databases">
        <title>Caerostris darwini draft genome.</title>
        <authorList>
            <person name="Kono N."/>
            <person name="Arakawa K."/>
        </authorList>
    </citation>
    <scope>NUCLEOTIDE SEQUENCE [LARGE SCALE GENOMIC DNA]</scope>
</reference>